<feature type="region of interest" description="Disordered" evidence="2">
    <location>
        <begin position="1"/>
        <end position="28"/>
    </location>
</feature>
<sequence length="356" mass="36353">MRRGPSDPAQDSLRARHASGTAIADPGATERTGSFRAMIRRRHLLALPGLLAAPALAQGTRTIRLIAGFPAGGLADVVARLVAGPLGDALGASVVVENRTGASGTIAADAVAKAAPDGTTLAVSHAIPFGFAPGVLPSLTYDPVADFSHLGMLAEAPTVMVVTARSRFATLPDLLAAARTGPVRFGSSGVGSAEHFLGAVIGREAGAANLDHVPYRGTPPALQDLLAGQVEAINAPITTLVAQLKDGSLRALVVSTELRVPAFPDVPTVGELGFARATMTQWIGLSAPRRLPAAEAARIAAAIPGIVGRPEIAARLEELASPPRAPLPVGEQFQGFVAAFRDHWVGVARAEGIVAG</sequence>
<dbReference type="SUPFAM" id="SSF53850">
    <property type="entry name" value="Periplasmic binding protein-like II"/>
    <property type="match status" value="1"/>
</dbReference>
<comment type="similarity">
    <text evidence="1">Belongs to the UPF0065 (bug) family.</text>
</comment>
<evidence type="ECO:0000313" key="4">
    <source>
        <dbReference type="Proteomes" id="UP000831327"/>
    </source>
</evidence>
<evidence type="ECO:0000313" key="3">
    <source>
        <dbReference type="EMBL" id="BDG70254.1"/>
    </source>
</evidence>
<dbReference type="Pfam" id="PF03401">
    <property type="entry name" value="TctC"/>
    <property type="match status" value="1"/>
</dbReference>
<dbReference type="Gene3D" id="3.40.190.10">
    <property type="entry name" value="Periplasmic binding protein-like II"/>
    <property type="match status" value="1"/>
</dbReference>
<evidence type="ECO:0000256" key="2">
    <source>
        <dbReference type="SAM" id="MobiDB-lite"/>
    </source>
</evidence>
<dbReference type="InterPro" id="IPR005064">
    <property type="entry name" value="BUG"/>
</dbReference>
<dbReference type="Gene3D" id="3.40.190.150">
    <property type="entry name" value="Bordetella uptake gene, domain 1"/>
    <property type="match status" value="1"/>
</dbReference>
<protein>
    <recommendedName>
        <fullName evidence="5">Tripartite tricarboxylate transporter substrate binding protein</fullName>
    </recommendedName>
</protein>
<dbReference type="Proteomes" id="UP000831327">
    <property type="component" value="Chromosome"/>
</dbReference>
<reference evidence="3 4" key="1">
    <citation type="journal article" date="2016" name="Microbes Environ.">
        <title>Phylogenetically diverse aerobic anoxygenic phototrophic bacteria isolated from epilithic biofilms in Tama river, Japan.</title>
        <authorList>
            <person name="Hirose S."/>
            <person name="Matsuura K."/>
            <person name="Haruta S."/>
        </authorList>
    </citation>
    <scope>NUCLEOTIDE SEQUENCE [LARGE SCALE GENOMIC DNA]</scope>
    <source>
        <strain evidence="3 4">S08</strain>
    </source>
</reference>
<dbReference type="CDD" id="cd07012">
    <property type="entry name" value="PBP2_Bug_TTT"/>
    <property type="match status" value="1"/>
</dbReference>
<dbReference type="InterPro" id="IPR042100">
    <property type="entry name" value="Bug_dom1"/>
</dbReference>
<keyword evidence="4" id="KW-1185">Reference proteome</keyword>
<name>A0ABM7XXM9_9PROT</name>
<organism evidence="3 4">
    <name type="scientific">Roseomonas fluvialis</name>
    <dbReference type="NCBI Taxonomy" id="1750527"/>
    <lineage>
        <taxon>Bacteria</taxon>
        <taxon>Pseudomonadati</taxon>
        <taxon>Pseudomonadota</taxon>
        <taxon>Alphaproteobacteria</taxon>
        <taxon>Acetobacterales</taxon>
        <taxon>Roseomonadaceae</taxon>
        <taxon>Roseomonas</taxon>
    </lineage>
</organism>
<gene>
    <name evidence="3" type="ORF">Rmf_01830</name>
</gene>
<dbReference type="PANTHER" id="PTHR42928">
    <property type="entry name" value="TRICARBOXYLATE-BINDING PROTEIN"/>
    <property type="match status" value="1"/>
</dbReference>
<dbReference type="EMBL" id="AP025637">
    <property type="protein sequence ID" value="BDG70254.1"/>
    <property type="molecule type" value="Genomic_DNA"/>
</dbReference>
<proteinExistence type="inferred from homology"/>
<evidence type="ECO:0000256" key="1">
    <source>
        <dbReference type="ARBA" id="ARBA00006987"/>
    </source>
</evidence>
<accession>A0ABM7XXM9</accession>
<evidence type="ECO:0008006" key="5">
    <source>
        <dbReference type="Google" id="ProtNLM"/>
    </source>
</evidence>
<dbReference type="PANTHER" id="PTHR42928:SF5">
    <property type="entry name" value="BLR1237 PROTEIN"/>
    <property type="match status" value="1"/>
</dbReference>